<feature type="compositionally biased region" description="Low complexity" evidence="10">
    <location>
        <begin position="923"/>
        <end position="938"/>
    </location>
</feature>
<feature type="compositionally biased region" description="Low complexity" evidence="10">
    <location>
        <begin position="1022"/>
        <end position="1037"/>
    </location>
</feature>
<dbReference type="Gene3D" id="3.30.160.60">
    <property type="entry name" value="Classic Zinc Finger"/>
    <property type="match status" value="3"/>
</dbReference>
<dbReference type="SUPFAM" id="SSF57667">
    <property type="entry name" value="beta-beta-alpha zinc fingers"/>
    <property type="match status" value="2"/>
</dbReference>
<feature type="region of interest" description="Disordered" evidence="10">
    <location>
        <begin position="1644"/>
        <end position="1763"/>
    </location>
</feature>
<feature type="compositionally biased region" description="Low complexity" evidence="10">
    <location>
        <begin position="1735"/>
        <end position="1745"/>
    </location>
</feature>
<feature type="compositionally biased region" description="Basic and acidic residues" evidence="10">
    <location>
        <begin position="908"/>
        <end position="919"/>
    </location>
</feature>
<evidence type="ECO:0000256" key="10">
    <source>
        <dbReference type="SAM" id="MobiDB-lite"/>
    </source>
</evidence>
<feature type="compositionally biased region" description="Low complexity" evidence="10">
    <location>
        <begin position="1111"/>
        <end position="1141"/>
    </location>
</feature>
<comment type="subcellular location">
    <subcellularLocation>
        <location evidence="1">Nucleus</location>
    </subcellularLocation>
</comment>
<name>A0ABQ9VZ05_SAGOE</name>
<feature type="region of interest" description="Disordered" evidence="10">
    <location>
        <begin position="2664"/>
        <end position="2719"/>
    </location>
</feature>
<keyword evidence="6" id="KW-0805">Transcription regulation</keyword>
<dbReference type="PANTHER" id="PTHR45944">
    <property type="entry name" value="SCHNURRI, ISOFORM F"/>
    <property type="match status" value="1"/>
</dbReference>
<dbReference type="PROSITE" id="PS00028">
    <property type="entry name" value="ZINC_FINGER_C2H2_1"/>
    <property type="match status" value="2"/>
</dbReference>
<evidence type="ECO:0000256" key="9">
    <source>
        <dbReference type="PROSITE-ProRule" id="PRU00042"/>
    </source>
</evidence>
<accession>A0ABQ9VZ05</accession>
<feature type="region of interest" description="Disordered" evidence="10">
    <location>
        <begin position="2233"/>
        <end position="2342"/>
    </location>
</feature>
<feature type="compositionally biased region" description="Basic and acidic residues" evidence="10">
    <location>
        <begin position="2749"/>
        <end position="2762"/>
    </location>
</feature>
<feature type="region of interest" description="Disordered" evidence="10">
    <location>
        <begin position="2736"/>
        <end position="2762"/>
    </location>
</feature>
<comment type="caution">
    <text evidence="12">The sequence shown here is derived from an EMBL/GenBank/DDBJ whole genome shotgun (WGS) entry which is preliminary data.</text>
</comment>
<feature type="compositionally biased region" description="Low complexity" evidence="10">
    <location>
        <begin position="2238"/>
        <end position="2262"/>
    </location>
</feature>
<evidence type="ECO:0000313" key="12">
    <source>
        <dbReference type="EMBL" id="KAK2114430.1"/>
    </source>
</evidence>
<keyword evidence="8" id="KW-0539">Nucleus</keyword>
<dbReference type="Proteomes" id="UP001266305">
    <property type="component" value="Unassembled WGS sequence"/>
</dbReference>
<evidence type="ECO:0000256" key="2">
    <source>
        <dbReference type="ARBA" id="ARBA00022723"/>
    </source>
</evidence>
<keyword evidence="2" id="KW-0479">Metal-binding</keyword>
<feature type="compositionally biased region" description="Polar residues" evidence="10">
    <location>
        <begin position="1458"/>
        <end position="1473"/>
    </location>
</feature>
<evidence type="ECO:0000259" key="11">
    <source>
        <dbReference type="PROSITE" id="PS50157"/>
    </source>
</evidence>
<feature type="compositionally biased region" description="Basic and acidic residues" evidence="10">
    <location>
        <begin position="2332"/>
        <end position="2341"/>
    </location>
</feature>
<dbReference type="InterPro" id="IPR036236">
    <property type="entry name" value="Znf_C2H2_sf"/>
</dbReference>
<dbReference type="PROSITE" id="PS50157">
    <property type="entry name" value="ZINC_FINGER_C2H2_2"/>
    <property type="match status" value="3"/>
</dbReference>
<proteinExistence type="predicted"/>
<keyword evidence="13" id="KW-1185">Reference proteome</keyword>
<feature type="compositionally biased region" description="Polar residues" evidence="10">
    <location>
        <begin position="959"/>
        <end position="971"/>
    </location>
</feature>
<feature type="compositionally biased region" description="Basic and acidic residues" evidence="10">
    <location>
        <begin position="2287"/>
        <end position="2316"/>
    </location>
</feature>
<gene>
    <name evidence="12" type="primary">HIVEP2</name>
    <name evidence="12" type="ORF">P7K49_008696</name>
</gene>
<feature type="domain" description="C2H2-type" evidence="11">
    <location>
        <begin position="377"/>
        <end position="400"/>
    </location>
</feature>
<feature type="domain" description="C2H2-type" evidence="11">
    <location>
        <begin position="349"/>
        <end position="376"/>
    </location>
</feature>
<feature type="compositionally biased region" description="Basic and acidic residues" evidence="10">
    <location>
        <begin position="1051"/>
        <end position="1075"/>
    </location>
</feature>
<dbReference type="Pfam" id="PF00096">
    <property type="entry name" value="zf-C2H2"/>
    <property type="match status" value="2"/>
</dbReference>
<evidence type="ECO:0000313" key="13">
    <source>
        <dbReference type="Proteomes" id="UP001266305"/>
    </source>
</evidence>
<keyword evidence="3" id="KW-0677">Repeat</keyword>
<feature type="region of interest" description="Disordered" evidence="10">
    <location>
        <begin position="902"/>
        <end position="1149"/>
    </location>
</feature>
<feature type="region of interest" description="Disordered" evidence="10">
    <location>
        <begin position="2558"/>
        <end position="2640"/>
    </location>
</feature>
<feature type="compositionally biased region" description="Polar residues" evidence="10">
    <location>
        <begin position="541"/>
        <end position="576"/>
    </location>
</feature>
<feature type="compositionally biased region" description="Basic and acidic residues" evidence="10">
    <location>
        <begin position="177"/>
        <end position="188"/>
    </location>
</feature>
<feature type="region of interest" description="Disordered" evidence="10">
    <location>
        <begin position="1451"/>
        <end position="1473"/>
    </location>
</feature>
<feature type="compositionally biased region" description="Basic and acidic residues" evidence="10">
    <location>
        <begin position="2086"/>
        <end position="2096"/>
    </location>
</feature>
<feature type="compositionally biased region" description="Basic and acidic residues" evidence="10">
    <location>
        <begin position="2703"/>
        <end position="2712"/>
    </location>
</feature>
<evidence type="ECO:0000256" key="8">
    <source>
        <dbReference type="ARBA" id="ARBA00023242"/>
    </source>
</evidence>
<dbReference type="SMART" id="SM00355">
    <property type="entry name" value="ZnF_C2H2"/>
    <property type="match status" value="4"/>
</dbReference>
<reference evidence="12 13" key="1">
    <citation type="submission" date="2023-05" db="EMBL/GenBank/DDBJ databases">
        <title>B98-5 Cell Line De Novo Hybrid Assembly: An Optical Mapping Approach.</title>
        <authorList>
            <person name="Kananen K."/>
            <person name="Auerbach J.A."/>
            <person name="Kautto E."/>
            <person name="Blachly J.S."/>
        </authorList>
    </citation>
    <scope>NUCLEOTIDE SEQUENCE [LARGE SCALE GENOMIC DNA]</scope>
    <source>
        <strain evidence="12">B95-8</strain>
        <tissue evidence="12">Cell line</tissue>
    </source>
</reference>
<feature type="domain" description="C2H2-type" evidence="11">
    <location>
        <begin position="1958"/>
        <end position="1985"/>
    </location>
</feature>
<dbReference type="EMBL" id="JASSZA010000004">
    <property type="protein sequence ID" value="KAK2114430.1"/>
    <property type="molecule type" value="Genomic_DNA"/>
</dbReference>
<feature type="region of interest" description="Disordered" evidence="10">
    <location>
        <begin position="2075"/>
        <end position="2160"/>
    </location>
</feature>
<dbReference type="InterPro" id="IPR051969">
    <property type="entry name" value="Zinc-finger_DNA-bd_regulators"/>
</dbReference>
<evidence type="ECO:0000256" key="7">
    <source>
        <dbReference type="ARBA" id="ARBA00023163"/>
    </source>
</evidence>
<dbReference type="InterPro" id="IPR013087">
    <property type="entry name" value="Znf_C2H2_type"/>
</dbReference>
<feature type="compositionally biased region" description="Low complexity" evidence="10">
    <location>
        <begin position="1669"/>
        <end position="1692"/>
    </location>
</feature>
<feature type="compositionally biased region" description="Acidic residues" evidence="10">
    <location>
        <begin position="2075"/>
        <end position="2085"/>
    </location>
</feature>
<evidence type="ECO:0000256" key="5">
    <source>
        <dbReference type="ARBA" id="ARBA00022833"/>
    </source>
</evidence>
<feature type="compositionally biased region" description="Polar residues" evidence="10">
    <location>
        <begin position="2623"/>
        <end position="2633"/>
    </location>
</feature>
<evidence type="ECO:0000256" key="4">
    <source>
        <dbReference type="ARBA" id="ARBA00022771"/>
    </source>
</evidence>
<feature type="compositionally biased region" description="Basic and acidic residues" evidence="10">
    <location>
        <begin position="941"/>
        <end position="950"/>
    </location>
</feature>
<dbReference type="PANTHER" id="PTHR45944:SF1">
    <property type="entry name" value="TRANSCRIPTION FACTOR HIVEP2"/>
    <property type="match status" value="1"/>
</dbReference>
<protein>
    <submittedName>
        <fullName evidence="12">Transcription factor hivep2</fullName>
    </submittedName>
</protein>
<feature type="compositionally biased region" description="Acidic residues" evidence="10">
    <location>
        <begin position="2108"/>
        <end position="2134"/>
    </location>
</feature>
<keyword evidence="5" id="KW-0862">Zinc</keyword>
<feature type="region of interest" description="Disordered" evidence="10">
    <location>
        <begin position="165"/>
        <end position="188"/>
    </location>
</feature>
<evidence type="ECO:0000256" key="1">
    <source>
        <dbReference type="ARBA" id="ARBA00004123"/>
    </source>
</evidence>
<feature type="region of interest" description="Disordered" evidence="10">
    <location>
        <begin position="500"/>
        <end position="576"/>
    </location>
</feature>
<keyword evidence="4 9" id="KW-0863">Zinc-finger</keyword>
<keyword evidence="7" id="KW-0804">Transcription</keyword>
<evidence type="ECO:0000256" key="6">
    <source>
        <dbReference type="ARBA" id="ARBA00023015"/>
    </source>
</evidence>
<feature type="region of interest" description="Disordered" evidence="10">
    <location>
        <begin position="432"/>
        <end position="472"/>
    </location>
</feature>
<organism evidence="12 13">
    <name type="scientific">Saguinus oedipus</name>
    <name type="common">Cotton-top tamarin</name>
    <name type="synonym">Oedipomidas oedipus</name>
    <dbReference type="NCBI Taxonomy" id="9490"/>
    <lineage>
        <taxon>Eukaryota</taxon>
        <taxon>Metazoa</taxon>
        <taxon>Chordata</taxon>
        <taxon>Craniata</taxon>
        <taxon>Vertebrata</taxon>
        <taxon>Euteleostomi</taxon>
        <taxon>Mammalia</taxon>
        <taxon>Eutheria</taxon>
        <taxon>Euarchontoglires</taxon>
        <taxon>Primates</taxon>
        <taxon>Haplorrhini</taxon>
        <taxon>Platyrrhini</taxon>
        <taxon>Cebidae</taxon>
        <taxon>Callitrichinae</taxon>
        <taxon>Saguinus</taxon>
    </lineage>
</organism>
<sequence length="2762" mass="304315">MYSTKPHQSLEGPPWLFPGPLPSVASEDLFPFPIHGHSGGYPRKKISSLNLAYSQYSQKSIKQAEEFHKKEHKPKKPASTFALTAAERVPNLAPGPRTLLSNAHRLWCACGRFQREGAISKFAGTLEHESNQALRSTALETLHESAPLSGELALKTLCNKMDTGDTALGQKATSRSGETDKASGRWRQEQSAVIKMSTFGSQEGQRQPQIEPEQIGNTASAQLFGSGKLASPSEVVQQVAEKQYPPHRPSPYSCQHSLSFPQHSLPQGVMHSTKPHQSLEGPPWLFPGPLPSVASEDLFPFPIHGHSGGYPRKKISSLNPAYSQYSQKSIEQAEEAHKKEHKPKKPGKYICPYCSRACAKPSVLKKHIRSHTGERPYPCIPCGFSFKTKSNLYKHRKSHAHAIKAGLVPFTESAVSKLDLEAGFIDVEAEIHSDGEQSTDTDEESSLFAEASDKMSPGPPIPLDIASRGSYHGSLEESLGGPMKVPILIIPKSGIPLPNESSPYIGPDMLPNPSLNTKADDSHTVKQKLALRLSEKKGQDSEPSLNLLSPHSKGSTDSGYFSRSESAEQQISPPNTNAKSYEEIIFGKYCRLSPRNALSVTTTSQERAAMGRKGIMEPLPHVNTRLDVKMFEDPVSQLIPSKGDVDPSQTSMLKSTKFNSESRQPQIIPPIRNEGKLYPANFQGSSPVLLEAPVDSSPLIRSNSMPTSSATNLTIPPSLRGSHSFDERMTGSDDVFYPGTVGIPPQRMLRRQAAFELPSVQEGHGEVEHHGRMLKGISSSSLKEKKLPSGDRVGYDYDICRKPYKKWDDSETPKQSYRDISCLSSLKHGGEYFMDPVVPLQGVPSMFGTTCENRKRRKEKSVGDEEDTPMICSSIISTPVGIMASDYDPKLQMQEGVRSGFAMAGHENPSHGHTERFDSCRPQLQSGSPSLGSEESPSAIDSDKMSDAGGRKPPGNVISVIQHTNSLSRPNSFERSESAELVACTQDKAPSPSETCDSEISEAPVSPEWAPPGDGAESGGKPSPSQQVQQQSYHTQPRLVRQHNIQVPEIRVTEEPDKPEKEKEAQSKEPEKPVEEFQWPQRSETLSQLPAEKLPPKKKRLRLADMEHSSGESSFESTGTGLSRSPSQESNLSHSSSFSMSFEREETSKLSALPKQDEFGKHSEFLTVPAGSYSLSVPGHHHQKEMRRCSSEQMPCPHPAEVPEVRSKSFDYGNLSHAPVSGAAASTVSPSRERKKCFLVRQASFSGSPEITQGEAGMDQSVKQEQLEHLHAGLRSGWHHGPPTMLPPLQQEDPGKQVVSPCVPLSSGPLHLAQPQIMHMDSQESLRNPLIQPTSYMTSKHLPEQPHLFPHQETIPFSPIQNALFQFQYPTVCMVHLPAQQPPWWQAHFPHPFAQQPPKSYSKPSFQTEIHSSYPLEHVAEPTGKKPADYGHMQEQTYPCYSGASGLHPKNLLPKFPSDQSSKSTETPSEQVLQEDFSSANAGSLQSLPGTVVPVRIQTHVPSYGSVMYTSISQILGQNSPAIVICKVDENMTQRTLVTNAAMQGIGFNIAQVLGQHSGLEKYPIWKAPQTLPLGLESSIPLCLPSTSDSVASLGGSKRMLSPASSLELFMETKQQKRVKEEKMYGQIVEELSAVELTNSDIKKDLSRPQKPQLVRQGCASEPKDGLQSGSSSFSSLSPSSSQDYPSASPSSREPFPPSKEMLSGSRASLPGQKSSGPSESKESSDELDIDETASDMSMSPQSSSLPAGDSQPEEEGKGHKRPVGMLVRMASAPSGNVADSTLLLTDMADFQQILQFPSLRTTTTVSWCFLNYTKPNYVQQATFKSSVYASWCISSCNPNPSGLNTKTTLALLRSKQKITAEIYTLAAMHRPGTGKLTSSSAWKQFTQMKPDASFLFGSKLERKLVGNILKERGKGDIHGDKDIGSKQTEPIRIKIFEGGYKSNEDYVYVRGRGRGKYICEECGIRCKKPSMLKKHIRTHTDVRPYVCKLCNFAFKTKVHHRFHYVQLLNPTQEADTLDKCEIPSQAESGIVSLDRCLLLKRCDPGLSRNLTKHMKSKAHMKKCLELGVSMTSVDDTETEEAENMEDLHKAAEKHSMSSISTDHQFSDAEESDGEDGDDNDDDDEDEDDFDDQGDLTPKTRSRSTSPQPPRFSSLPVNVGAVPHGVPSDSSLGHSSLISYLVTLPSIRVTQLMTPSDSCEDTQMTEYQRLFQSKSTDSEPDKDRLDIPSCMDEECMLPSEPSSSPRDFSPSSRHSSPGYDSSPCRDNSPKRYLIPKGDLSPRRHLSPRRDLSPMRHLSPRKEAALRREMSQRDVSPRRHLSPRRPVSPGKDITARRDLSPRRERRYMSTIRPPSPRRALYRNPPLSMGQYLQAEPIVLGPPMKALEWHNCMDVHSQGHLGITYTTHHQRSYSLLHSSRDMKEQMWESSLMQGLLVVTVDMAGLPFTLVFDGDLPFPNPIKHKGGFVCVQNLNDSCTIEFSPSPEYEVLNLRRGLPQVPYFSLYGDQEGAYEHPGSSLFPEGPNDYVFSHLPLHSQQQVRAPIPMVPVGGIQMVHSMPPALSSLHPPPTLPLPMEGFEEKKGASGESFSKDPYVLSKQHEKRGPHALQSSGPPSTPSSPRLLMKQSTSEDSLNATEREQEENIQTCTKAIASLRIATEEAALLGADQPARVQEPHQNPLGSAHVSIRHFSRPEPGQPCTSATHPDLHDGEKDNFGTSQTPLAHSTFYSKSCVDDKQADFHSSKELSSSTEEGKDPSSERSQLH</sequence>
<evidence type="ECO:0000256" key="3">
    <source>
        <dbReference type="ARBA" id="ARBA00022737"/>
    </source>
</evidence>